<keyword evidence="2" id="KW-1185">Reference proteome</keyword>
<organism evidence="1 2">
    <name type="scientific">Kribbella sindirgiensis</name>
    <dbReference type="NCBI Taxonomy" id="1124744"/>
    <lineage>
        <taxon>Bacteria</taxon>
        <taxon>Bacillati</taxon>
        <taxon>Actinomycetota</taxon>
        <taxon>Actinomycetes</taxon>
        <taxon>Propionibacteriales</taxon>
        <taxon>Kribbellaceae</taxon>
        <taxon>Kribbella</taxon>
    </lineage>
</organism>
<comment type="caution">
    <text evidence="1">The sequence shown here is derived from an EMBL/GenBank/DDBJ whole genome shotgun (WGS) entry which is preliminary data.</text>
</comment>
<sequence length="319" mass="35472">MLSRVEGGESRSAVQRYRRAECSRELFDLQYGVASRRQLYAVGVGRWDVRAELRAGRWARRGPQSISNVTGVLCERGRWWSALIEVGSRAALDGVTALQAAGLTGFIEPVVHISMPKSGRPRRWPGVVVHETRRRSPADLVATGIPRVRPAVAAVRAALWAASDRQAALILTMATQQRLVTVATLTEAMTAVRRHRRRKFLLRVLVDLQGGVQSMAELDFARMCRTAALPEPDRQVTHDLGDGWAVVDNEWTEYDLVVEIEGVHHLHGPVTIADALRQNSLTVRRSAVLRIPVLGLRTEPARFLNQVRDALIARGWQPG</sequence>
<dbReference type="RefSeq" id="WP_131285719.1">
    <property type="nucleotide sequence ID" value="NZ_SJKA01000002.1"/>
</dbReference>
<proteinExistence type="predicted"/>
<evidence type="ECO:0000313" key="1">
    <source>
        <dbReference type="EMBL" id="TCC39616.1"/>
    </source>
</evidence>
<evidence type="ECO:0000313" key="2">
    <source>
        <dbReference type="Proteomes" id="UP000292695"/>
    </source>
</evidence>
<name>A0A4R0J5L6_9ACTN</name>
<dbReference type="Proteomes" id="UP000292695">
    <property type="component" value="Unassembled WGS sequence"/>
</dbReference>
<dbReference type="AlphaFoldDB" id="A0A4R0J5L6"/>
<dbReference type="OrthoDB" id="3209715at2"/>
<dbReference type="EMBL" id="SJKA01000002">
    <property type="protein sequence ID" value="TCC39616.1"/>
    <property type="molecule type" value="Genomic_DNA"/>
</dbReference>
<gene>
    <name evidence="1" type="ORF">E0H50_06755</name>
</gene>
<accession>A0A4R0J5L6</accession>
<reference evidence="1 2" key="1">
    <citation type="submission" date="2019-02" db="EMBL/GenBank/DDBJ databases">
        <title>Kribbella capetownensis sp. nov. and Kribbella speibonae sp. nov., isolated from soil.</title>
        <authorList>
            <person name="Curtis S.M."/>
            <person name="Norton I."/>
            <person name="Everest G.J."/>
            <person name="Meyers P.R."/>
        </authorList>
    </citation>
    <scope>NUCLEOTIDE SEQUENCE [LARGE SCALE GENOMIC DNA]</scope>
    <source>
        <strain evidence="1 2">DSM 27082</strain>
    </source>
</reference>
<evidence type="ECO:0008006" key="3">
    <source>
        <dbReference type="Google" id="ProtNLM"/>
    </source>
</evidence>
<protein>
    <recommendedName>
        <fullName evidence="3">DUF559 domain-containing protein</fullName>
    </recommendedName>
</protein>